<protein>
    <submittedName>
        <fullName evidence="1">Alpha/beta hydrolase family protein</fullName>
    </submittedName>
</protein>
<dbReference type="EMBL" id="JAMTCS010000001">
    <property type="protein sequence ID" value="MCP2263267.1"/>
    <property type="molecule type" value="Genomic_DNA"/>
</dbReference>
<dbReference type="AlphaFoldDB" id="A0A9X2JUB1"/>
<dbReference type="Proteomes" id="UP001139493">
    <property type="component" value="Unassembled WGS sequence"/>
</dbReference>
<proteinExistence type="predicted"/>
<comment type="caution">
    <text evidence="1">The sequence shown here is derived from an EMBL/GenBank/DDBJ whole genome shotgun (WGS) entry which is preliminary data.</text>
</comment>
<keyword evidence="2" id="KW-1185">Reference proteome</keyword>
<name>A0A9X2JUB1_9MICO</name>
<organism evidence="1 2">
    <name type="scientific">Promicromonospora thailandica</name>
    <dbReference type="NCBI Taxonomy" id="765201"/>
    <lineage>
        <taxon>Bacteria</taxon>
        <taxon>Bacillati</taxon>
        <taxon>Actinomycetota</taxon>
        <taxon>Actinomycetes</taxon>
        <taxon>Micrococcales</taxon>
        <taxon>Promicromonosporaceae</taxon>
        <taxon>Promicromonospora</taxon>
    </lineage>
</organism>
<keyword evidence="1" id="KW-0378">Hydrolase</keyword>
<sequence>MFHGYTHTPAQFAALGERFYAQGYNVLAPRAPLHGLVQQDAHAGVTAAGLRGHALAAWAVASSLGTEVGVVGISAGAVLASWLATRPTLQVRRLLVIAPFYDPHPRKAARPVAAALRILYRPGLLPDRVTDRGYSYTALAQYLSIAAAIRRVPEGTRLTRVAAALSEADDAVHPETALAVPAAIAAAAGAAFSSYLIPAAAKLGHDILTPAALGDHTEKVHSRYLELFAGHPVPC</sequence>
<evidence type="ECO:0000313" key="1">
    <source>
        <dbReference type="EMBL" id="MCP2263267.1"/>
    </source>
</evidence>
<dbReference type="GO" id="GO:0016787">
    <property type="term" value="F:hydrolase activity"/>
    <property type="evidence" value="ECO:0007669"/>
    <property type="project" value="UniProtKB-KW"/>
</dbReference>
<gene>
    <name evidence="1" type="ORF">APR03_000590</name>
</gene>
<dbReference type="Gene3D" id="3.40.50.1820">
    <property type="entry name" value="alpha/beta hydrolase"/>
    <property type="match status" value="1"/>
</dbReference>
<reference evidence="1" key="1">
    <citation type="submission" date="2022-06" db="EMBL/GenBank/DDBJ databases">
        <title>Genomic Encyclopedia of Archaeal and Bacterial Type Strains, Phase II (KMG-II): from individual species to whole genera.</title>
        <authorList>
            <person name="Goeker M."/>
        </authorList>
    </citation>
    <scope>NUCLEOTIDE SEQUENCE</scope>
    <source>
        <strain evidence="1">DSM 26652</strain>
    </source>
</reference>
<evidence type="ECO:0000313" key="2">
    <source>
        <dbReference type="Proteomes" id="UP001139493"/>
    </source>
</evidence>
<dbReference type="SUPFAM" id="SSF53474">
    <property type="entry name" value="alpha/beta-Hydrolases"/>
    <property type="match status" value="1"/>
</dbReference>
<dbReference type="InterPro" id="IPR029058">
    <property type="entry name" value="AB_hydrolase_fold"/>
</dbReference>
<accession>A0A9X2JUB1</accession>
<dbReference type="RefSeq" id="WP_253832589.1">
    <property type="nucleotide sequence ID" value="NZ_JAMTCS010000001.1"/>
</dbReference>